<evidence type="ECO:0000313" key="4">
    <source>
        <dbReference type="EMBL" id="SEP75054.1"/>
    </source>
</evidence>
<dbReference type="GeneID" id="300265516"/>
<reference evidence="4 5" key="1">
    <citation type="submission" date="2016-10" db="EMBL/GenBank/DDBJ databases">
        <authorList>
            <person name="Varghese N."/>
            <person name="Submissions S."/>
        </authorList>
    </citation>
    <scope>NUCLEOTIDE SEQUENCE [LARGE SCALE GENOMIC DNA]</scope>
    <source>
        <strain evidence="4 5">LMG 21974</strain>
    </source>
</reference>
<organism evidence="4 5">
    <name type="scientific">Pseudomonas lutea</name>
    <dbReference type="NCBI Taxonomy" id="243924"/>
    <lineage>
        <taxon>Bacteria</taxon>
        <taxon>Pseudomonadati</taxon>
        <taxon>Pseudomonadota</taxon>
        <taxon>Gammaproteobacteria</taxon>
        <taxon>Pseudomonadales</taxon>
        <taxon>Pseudomonadaceae</taxon>
        <taxon>Pseudomonas</taxon>
    </lineage>
</organism>
<name>A0A9X8M980_9PSED</name>
<dbReference type="AlphaFoldDB" id="A0A9X8M980"/>
<proteinExistence type="predicted"/>
<protein>
    <submittedName>
        <fullName evidence="4">Outer membrane protein beta-barrel domain-containing protein</fullName>
    </submittedName>
</protein>
<dbReference type="EMBL" id="FOEV01000002">
    <property type="protein sequence ID" value="SEP75054.1"/>
    <property type="molecule type" value="Genomic_DNA"/>
</dbReference>
<dbReference type="InterPro" id="IPR027385">
    <property type="entry name" value="Beta-barrel_OMP"/>
</dbReference>
<evidence type="ECO:0000256" key="1">
    <source>
        <dbReference type="ARBA" id="ARBA00022729"/>
    </source>
</evidence>
<feature type="signal peptide" evidence="2">
    <location>
        <begin position="1"/>
        <end position="27"/>
    </location>
</feature>
<accession>A0A9X8M980</accession>
<evidence type="ECO:0000256" key="2">
    <source>
        <dbReference type="SAM" id="SignalP"/>
    </source>
</evidence>
<dbReference type="Pfam" id="PF13505">
    <property type="entry name" value="OMP_b-brl"/>
    <property type="match status" value="1"/>
</dbReference>
<gene>
    <name evidence="4" type="ORF">SAMN05216409_10232</name>
</gene>
<dbReference type="Proteomes" id="UP000183210">
    <property type="component" value="Unassembled WGS sequence"/>
</dbReference>
<feature type="chain" id="PRO_5040760213" evidence="2">
    <location>
        <begin position="28"/>
        <end position="252"/>
    </location>
</feature>
<feature type="domain" description="Outer membrane protein beta-barrel" evidence="3">
    <location>
        <begin position="14"/>
        <end position="169"/>
    </location>
</feature>
<keyword evidence="1 2" id="KW-0732">Signal</keyword>
<dbReference type="RefSeq" id="WP_074821804.1">
    <property type="nucleotide sequence ID" value="NZ_FOEV01000002.1"/>
</dbReference>
<evidence type="ECO:0000313" key="5">
    <source>
        <dbReference type="Proteomes" id="UP000183210"/>
    </source>
</evidence>
<comment type="caution">
    <text evidence="4">The sequence shown here is derived from an EMBL/GenBank/DDBJ whole genome shotgun (WGS) entry which is preliminary data.</text>
</comment>
<sequence length="252" mass="27734">MFPFFGARWVQTSAVAVFTIASSYAMAADTGPISNLGVLGSYSKYKLESDVGSDKTHMGKGGVFYNFGNKMTGEEGFIYQGEAKVKFGERHSNKLKEAQGDVDLGWRMAIDNTNYLDALVGGGYGWTRYEPDTSGEDVKLTTKGAFAKAALGYNHQFDEATTFRLEAGARRTLNARARLKVEDVGSDRVDLRDRTNPYAEMSVLFNQGANSMPVMVGVYYVHNEYKLKNNLDVADDVKLKANEYGAKVALAF</sequence>
<evidence type="ECO:0000259" key="3">
    <source>
        <dbReference type="Pfam" id="PF13505"/>
    </source>
</evidence>